<accession>A0AAF3FM29</accession>
<dbReference type="InterPro" id="IPR036259">
    <property type="entry name" value="MFS_trans_sf"/>
</dbReference>
<feature type="transmembrane region" description="Helical" evidence="1">
    <location>
        <begin position="277"/>
        <end position="293"/>
    </location>
</feature>
<keyword evidence="1" id="KW-0812">Transmembrane</keyword>
<protein>
    <submittedName>
        <fullName evidence="3">Uncharacterized protein</fullName>
    </submittedName>
</protein>
<dbReference type="SUPFAM" id="SSF103473">
    <property type="entry name" value="MFS general substrate transporter"/>
    <property type="match status" value="1"/>
</dbReference>
<name>A0AAF3FM29_9BILA</name>
<feature type="transmembrane region" description="Helical" evidence="1">
    <location>
        <begin position="235"/>
        <end position="257"/>
    </location>
</feature>
<keyword evidence="1" id="KW-0472">Membrane</keyword>
<dbReference type="Gene3D" id="1.20.1250.20">
    <property type="entry name" value="MFS general substrate transporter like domains"/>
    <property type="match status" value="2"/>
</dbReference>
<keyword evidence="2" id="KW-1185">Reference proteome</keyword>
<evidence type="ECO:0000313" key="2">
    <source>
        <dbReference type="Proteomes" id="UP000887575"/>
    </source>
</evidence>
<evidence type="ECO:0000256" key="1">
    <source>
        <dbReference type="SAM" id="Phobius"/>
    </source>
</evidence>
<feature type="transmembrane region" description="Helical" evidence="1">
    <location>
        <begin position="85"/>
        <end position="106"/>
    </location>
</feature>
<organism evidence="2 3">
    <name type="scientific">Mesorhabditis belari</name>
    <dbReference type="NCBI Taxonomy" id="2138241"/>
    <lineage>
        <taxon>Eukaryota</taxon>
        <taxon>Metazoa</taxon>
        <taxon>Ecdysozoa</taxon>
        <taxon>Nematoda</taxon>
        <taxon>Chromadorea</taxon>
        <taxon>Rhabditida</taxon>
        <taxon>Rhabditina</taxon>
        <taxon>Rhabditomorpha</taxon>
        <taxon>Rhabditoidea</taxon>
        <taxon>Rhabditidae</taxon>
        <taxon>Mesorhabditinae</taxon>
        <taxon>Mesorhabditis</taxon>
    </lineage>
</organism>
<feature type="transmembrane region" description="Helical" evidence="1">
    <location>
        <begin position="112"/>
        <end position="135"/>
    </location>
</feature>
<feature type="transmembrane region" description="Helical" evidence="1">
    <location>
        <begin position="147"/>
        <end position="166"/>
    </location>
</feature>
<evidence type="ECO:0000313" key="3">
    <source>
        <dbReference type="WBParaSite" id="MBELARI_LOCUS7814"/>
    </source>
</evidence>
<feature type="transmembrane region" description="Helical" evidence="1">
    <location>
        <begin position="54"/>
        <end position="78"/>
    </location>
</feature>
<sequence>MEEKLFFVKCLLYALSCSGTIMLRSIFANLNFPLVRLFNKTSIEVLNIDDSGTLMMSICTTFIAISQVLMIALLIPIMAWKGEKFVCVQVKFILSIIGGVLLTLSWCLESAFPFLVGIFLVFSAASIVNVADTLFLTKIAPNKHKNFYGSLIVPATSLQFFLMMFLSRDDVFGNDKNWGWIIIISMLLCTLNLLIGSTLPNDFEKKSDQGLMKFTKSYTKHTRQLLEERDLRKTLYLLIISQLMFILCVSLIEATFIMPIYKREGMDQNSILTMKTITYFAALVPAFLGPFLINSLSKKTLAITFCLTNVVKSLGHMINGQLKSKLLCYCNSIIEGAVTSCGIVSLPLLLADELLPAEYVVAGSQTKSYLAEKTPLLIPPKPF</sequence>
<dbReference type="Proteomes" id="UP000887575">
    <property type="component" value="Unassembled WGS sequence"/>
</dbReference>
<feature type="transmembrane region" description="Helical" evidence="1">
    <location>
        <begin position="178"/>
        <end position="199"/>
    </location>
</feature>
<keyword evidence="1" id="KW-1133">Transmembrane helix</keyword>
<dbReference type="WBParaSite" id="MBELARI_LOCUS7814">
    <property type="protein sequence ID" value="MBELARI_LOCUS7814"/>
    <property type="gene ID" value="MBELARI_LOCUS7814"/>
</dbReference>
<feature type="transmembrane region" description="Helical" evidence="1">
    <location>
        <begin position="12"/>
        <end position="34"/>
    </location>
</feature>
<reference evidence="3" key="1">
    <citation type="submission" date="2024-02" db="UniProtKB">
        <authorList>
            <consortium name="WormBaseParasite"/>
        </authorList>
    </citation>
    <scope>IDENTIFICATION</scope>
</reference>
<proteinExistence type="predicted"/>
<dbReference type="AlphaFoldDB" id="A0AAF3FM29"/>